<dbReference type="EMBL" id="FNNJ01000001">
    <property type="protein sequence ID" value="SDW25747.1"/>
    <property type="molecule type" value="Genomic_DNA"/>
</dbReference>
<dbReference type="InterPro" id="IPR036388">
    <property type="entry name" value="WH-like_DNA-bd_sf"/>
</dbReference>
<dbReference type="Pfam" id="PF13545">
    <property type="entry name" value="HTH_Crp_2"/>
    <property type="match status" value="1"/>
</dbReference>
<gene>
    <name evidence="5" type="ORF">SAMN05444411_101371</name>
</gene>
<keyword evidence="3" id="KW-0804">Transcription</keyword>
<dbReference type="InterPro" id="IPR014710">
    <property type="entry name" value="RmlC-like_jellyroll"/>
</dbReference>
<evidence type="ECO:0000256" key="3">
    <source>
        <dbReference type="ARBA" id="ARBA00023163"/>
    </source>
</evidence>
<dbReference type="InterPro" id="IPR018490">
    <property type="entry name" value="cNMP-bd_dom_sf"/>
</dbReference>
<dbReference type="GO" id="GO:0006355">
    <property type="term" value="P:regulation of DNA-templated transcription"/>
    <property type="evidence" value="ECO:0007669"/>
    <property type="project" value="InterPro"/>
</dbReference>
<keyword evidence="1" id="KW-0805">Transcription regulation</keyword>
<reference evidence="5 6" key="1">
    <citation type="submission" date="2016-10" db="EMBL/GenBank/DDBJ databases">
        <authorList>
            <person name="de Groot N.N."/>
        </authorList>
    </citation>
    <scope>NUCLEOTIDE SEQUENCE [LARGE SCALE GENOMIC DNA]</scope>
    <source>
        <strain evidence="5 6">DSM 24956</strain>
    </source>
</reference>
<sequence>MKIDEIVKSSFSEIFESELLQEIIKYGVLKKVDPKTIIVEVRRDVQFIPLIVSGIAKVKRRDGKGNGIFLHYLSAKETSAIAISSAIQHKKSEIRIKAENIVTYIALPIKVVSLWFSKYNNWRAYFFNLNEKQTSLLIEKINDIAFNDLEFRLVKYLEETSFVKNDHIIYRKHFDIARDLKVSRESISRVLKKLEKEEILTLGRNKIILN</sequence>
<evidence type="ECO:0000256" key="2">
    <source>
        <dbReference type="ARBA" id="ARBA00023125"/>
    </source>
</evidence>
<organism evidence="5 6">
    <name type="scientific">Lutibacter oricola</name>
    <dbReference type="NCBI Taxonomy" id="762486"/>
    <lineage>
        <taxon>Bacteria</taxon>
        <taxon>Pseudomonadati</taxon>
        <taxon>Bacteroidota</taxon>
        <taxon>Flavobacteriia</taxon>
        <taxon>Flavobacteriales</taxon>
        <taxon>Flavobacteriaceae</taxon>
        <taxon>Lutibacter</taxon>
    </lineage>
</organism>
<dbReference type="AlphaFoldDB" id="A0A1H2S278"/>
<dbReference type="STRING" id="762486.SAMN05444411_101371"/>
<dbReference type="InterPro" id="IPR036390">
    <property type="entry name" value="WH_DNA-bd_sf"/>
</dbReference>
<name>A0A1H2S278_9FLAO</name>
<dbReference type="Gene3D" id="1.10.10.10">
    <property type="entry name" value="Winged helix-like DNA-binding domain superfamily/Winged helix DNA-binding domain"/>
    <property type="match status" value="1"/>
</dbReference>
<dbReference type="GO" id="GO:0003677">
    <property type="term" value="F:DNA binding"/>
    <property type="evidence" value="ECO:0007669"/>
    <property type="project" value="UniProtKB-KW"/>
</dbReference>
<dbReference type="OrthoDB" id="9776746at2"/>
<protein>
    <submittedName>
        <fullName evidence="5">CRP/FNR family transcriptional regulator, anaerobic regulatory protein</fullName>
    </submittedName>
</protein>
<feature type="domain" description="HTH crp-type" evidence="4">
    <location>
        <begin position="168"/>
        <end position="209"/>
    </location>
</feature>
<keyword evidence="2" id="KW-0238">DNA-binding</keyword>
<keyword evidence="6" id="KW-1185">Reference proteome</keyword>
<dbReference type="Gene3D" id="2.60.120.10">
    <property type="entry name" value="Jelly Rolls"/>
    <property type="match status" value="1"/>
</dbReference>
<evidence type="ECO:0000259" key="4">
    <source>
        <dbReference type="Pfam" id="PF13545"/>
    </source>
</evidence>
<proteinExistence type="predicted"/>
<evidence type="ECO:0000256" key="1">
    <source>
        <dbReference type="ARBA" id="ARBA00023015"/>
    </source>
</evidence>
<evidence type="ECO:0000313" key="6">
    <source>
        <dbReference type="Proteomes" id="UP000199595"/>
    </source>
</evidence>
<dbReference type="RefSeq" id="WP_090119131.1">
    <property type="nucleotide sequence ID" value="NZ_FNNJ01000001.1"/>
</dbReference>
<dbReference type="SUPFAM" id="SSF46785">
    <property type="entry name" value="Winged helix' DNA-binding domain"/>
    <property type="match status" value="1"/>
</dbReference>
<dbReference type="InterPro" id="IPR012318">
    <property type="entry name" value="HTH_CRP"/>
</dbReference>
<evidence type="ECO:0000313" key="5">
    <source>
        <dbReference type="EMBL" id="SDW25747.1"/>
    </source>
</evidence>
<dbReference type="SUPFAM" id="SSF51206">
    <property type="entry name" value="cAMP-binding domain-like"/>
    <property type="match status" value="1"/>
</dbReference>
<dbReference type="Proteomes" id="UP000199595">
    <property type="component" value="Unassembled WGS sequence"/>
</dbReference>
<accession>A0A1H2S278</accession>